<dbReference type="Pfam" id="PF13619">
    <property type="entry name" value="KTSC"/>
    <property type="match status" value="1"/>
</dbReference>
<name>A0A1H6YTM3_9BACT</name>
<dbReference type="InterPro" id="IPR025309">
    <property type="entry name" value="KTSC_dom"/>
</dbReference>
<proteinExistence type="predicted"/>
<dbReference type="RefSeq" id="WP_090338855.1">
    <property type="nucleotide sequence ID" value="NZ_FNXY01000007.1"/>
</dbReference>
<dbReference type="STRING" id="408657.SAMN04487995_4632"/>
<evidence type="ECO:0000313" key="3">
    <source>
        <dbReference type="Proteomes" id="UP000199532"/>
    </source>
</evidence>
<dbReference type="AlphaFoldDB" id="A0A1H6YTM3"/>
<dbReference type="Proteomes" id="UP000199532">
    <property type="component" value="Unassembled WGS sequence"/>
</dbReference>
<evidence type="ECO:0000313" key="2">
    <source>
        <dbReference type="EMBL" id="SEJ42367.1"/>
    </source>
</evidence>
<dbReference type="OrthoDB" id="8450910at2"/>
<gene>
    <name evidence="2" type="ORF">SAMN04487995_4632</name>
</gene>
<accession>A0A1H6YTM3</accession>
<feature type="domain" description="KTSC" evidence="1">
    <location>
        <begin position="3"/>
        <end position="59"/>
    </location>
</feature>
<protein>
    <submittedName>
        <fullName evidence="2">KTSC domain-containing protein</fullName>
    </submittedName>
</protein>
<reference evidence="2 3" key="1">
    <citation type="submission" date="2016-10" db="EMBL/GenBank/DDBJ databases">
        <authorList>
            <person name="de Groot N.N."/>
        </authorList>
    </citation>
    <scope>NUCLEOTIDE SEQUENCE [LARGE SCALE GENOMIC DNA]</scope>
    <source>
        <strain evidence="2 3">DSM 19938</strain>
    </source>
</reference>
<evidence type="ECO:0000259" key="1">
    <source>
        <dbReference type="Pfam" id="PF13619"/>
    </source>
</evidence>
<sequence>MPSTVVSNYVYIPESRTLRVTFVSGAVYDYKKVPEVIYLEMEAAFSKGAFLNENIKDNFEFERIE</sequence>
<organism evidence="2 3">
    <name type="scientific">Dyadobacter koreensis</name>
    <dbReference type="NCBI Taxonomy" id="408657"/>
    <lineage>
        <taxon>Bacteria</taxon>
        <taxon>Pseudomonadati</taxon>
        <taxon>Bacteroidota</taxon>
        <taxon>Cytophagia</taxon>
        <taxon>Cytophagales</taxon>
        <taxon>Spirosomataceae</taxon>
        <taxon>Dyadobacter</taxon>
    </lineage>
</organism>
<dbReference type="EMBL" id="FNXY01000007">
    <property type="protein sequence ID" value="SEJ42367.1"/>
    <property type="molecule type" value="Genomic_DNA"/>
</dbReference>
<keyword evidence="3" id="KW-1185">Reference proteome</keyword>